<evidence type="ECO:0000313" key="3">
    <source>
        <dbReference type="Proteomes" id="UP000314294"/>
    </source>
</evidence>
<proteinExistence type="predicted"/>
<accession>A0A4Z2DYE7</accession>
<comment type="caution">
    <text evidence="2">The sequence shown here is derived from an EMBL/GenBank/DDBJ whole genome shotgun (WGS) entry which is preliminary data.</text>
</comment>
<reference evidence="2 3" key="1">
    <citation type="submission" date="2019-03" db="EMBL/GenBank/DDBJ databases">
        <title>First draft genome of Liparis tanakae, snailfish: a comprehensive survey of snailfish specific genes.</title>
        <authorList>
            <person name="Kim W."/>
            <person name="Song I."/>
            <person name="Jeong J.-H."/>
            <person name="Kim D."/>
            <person name="Kim S."/>
            <person name="Ryu S."/>
            <person name="Song J.Y."/>
            <person name="Lee S.K."/>
        </authorList>
    </citation>
    <scope>NUCLEOTIDE SEQUENCE [LARGE SCALE GENOMIC DNA]</scope>
    <source>
        <tissue evidence="2">Muscle</tissue>
    </source>
</reference>
<dbReference type="AlphaFoldDB" id="A0A4Z2DYE7"/>
<dbReference type="Proteomes" id="UP000314294">
    <property type="component" value="Unassembled WGS sequence"/>
</dbReference>
<gene>
    <name evidence="2" type="ORF">EYF80_068306</name>
</gene>
<keyword evidence="1" id="KW-1133">Transmembrane helix</keyword>
<dbReference type="EMBL" id="SRLO01027138">
    <property type="protein sequence ID" value="TNN21583.1"/>
    <property type="molecule type" value="Genomic_DNA"/>
</dbReference>
<protein>
    <submittedName>
        <fullName evidence="2">Uncharacterized protein</fullName>
    </submittedName>
</protein>
<name>A0A4Z2DYE7_9TELE</name>
<keyword evidence="1" id="KW-0812">Transmembrane</keyword>
<evidence type="ECO:0000313" key="2">
    <source>
        <dbReference type="EMBL" id="TNN21583.1"/>
    </source>
</evidence>
<sequence length="102" mass="10973">MYILCKHAESLYQVKFLVCANLLTLVLILFQAYCPSSSSLDGFYYQATPSALKPSTTTGCPLSRWCLAATSSLMGSSVCTTCVWTHSSSASVSRLSVASSRD</sequence>
<keyword evidence="3" id="KW-1185">Reference proteome</keyword>
<evidence type="ECO:0000256" key="1">
    <source>
        <dbReference type="SAM" id="Phobius"/>
    </source>
</evidence>
<organism evidence="2 3">
    <name type="scientific">Liparis tanakae</name>
    <name type="common">Tanaka's snailfish</name>
    <dbReference type="NCBI Taxonomy" id="230148"/>
    <lineage>
        <taxon>Eukaryota</taxon>
        <taxon>Metazoa</taxon>
        <taxon>Chordata</taxon>
        <taxon>Craniata</taxon>
        <taxon>Vertebrata</taxon>
        <taxon>Euteleostomi</taxon>
        <taxon>Actinopterygii</taxon>
        <taxon>Neopterygii</taxon>
        <taxon>Teleostei</taxon>
        <taxon>Neoteleostei</taxon>
        <taxon>Acanthomorphata</taxon>
        <taxon>Eupercaria</taxon>
        <taxon>Perciformes</taxon>
        <taxon>Cottioidei</taxon>
        <taxon>Cottales</taxon>
        <taxon>Liparidae</taxon>
        <taxon>Liparis</taxon>
    </lineage>
</organism>
<feature type="transmembrane region" description="Helical" evidence="1">
    <location>
        <begin position="12"/>
        <end position="33"/>
    </location>
</feature>
<keyword evidence="1" id="KW-0472">Membrane</keyword>